<accession>A0ABX5R817</accession>
<sequence length="34" mass="4036">MFNKLRKIVQEIKSVQDLNGCIIDYYVVRLESYG</sequence>
<evidence type="ECO:0000313" key="1">
    <source>
        <dbReference type="EMBL" id="QAX81441.1"/>
    </source>
</evidence>
<name>A0ABX5R817_9PSED</name>
<dbReference type="Proteomes" id="UP000288953">
    <property type="component" value="Chromosome"/>
</dbReference>
<organism evidence="1 2">
    <name type="scientific">Candidatus Pseudomonas adelgestsugas</name>
    <dbReference type="NCBI Taxonomy" id="1302376"/>
    <lineage>
        <taxon>Bacteria</taxon>
        <taxon>Pseudomonadati</taxon>
        <taxon>Pseudomonadota</taxon>
        <taxon>Gammaproteobacteria</taxon>
        <taxon>Pseudomonadales</taxon>
        <taxon>Pseudomonadaceae</taxon>
        <taxon>Pseudomonas</taxon>
    </lineage>
</organism>
<protein>
    <submittedName>
        <fullName evidence="1">Uncharacterized protein</fullName>
    </submittedName>
</protein>
<dbReference type="EMBL" id="CP026512">
    <property type="protein sequence ID" value="QAX81441.1"/>
    <property type="molecule type" value="Genomic_DNA"/>
</dbReference>
<evidence type="ECO:0000313" key="2">
    <source>
        <dbReference type="Proteomes" id="UP000288953"/>
    </source>
</evidence>
<proteinExistence type="predicted"/>
<gene>
    <name evidence="1" type="ORF">C3B55_00067</name>
</gene>
<reference evidence="1 2" key="1">
    <citation type="journal article" date="2018" name="Genome Biol. Evol.">
        <title>Partnering With a Pest: Genomes of Hemlock Woolly Adelgid Symbionts Reveal Atypical Nutritional Provisioning Patterns in Dual-Obligate Bacteria.</title>
        <authorList>
            <person name="Weglarz K.M."/>
            <person name="Havill N.P."/>
            <person name="Burke G.R."/>
            <person name="von Dohlen C.D."/>
        </authorList>
    </citation>
    <scope>NUCLEOTIDE SEQUENCE [LARGE SCALE GENOMIC DNA]</scope>
    <source>
        <strain evidence="1 2">HWA_ENA</strain>
    </source>
</reference>
<keyword evidence="2" id="KW-1185">Reference proteome</keyword>